<dbReference type="EMBL" id="DS990637">
    <property type="protein sequence ID" value="EGC43683.1"/>
    <property type="molecule type" value="Genomic_DNA"/>
</dbReference>
<name>F0UAC1_AJEC8</name>
<sequence length="105" mass="11152">MASLILFNKETAGSCTTYPANLRGNGCSADAAIVSLAKDEASATKSNQEADRHQQGYTMSGSQEASSSPAYSKSSEFSTATSWPSRSHGETHSPCWLNSGRAWQD</sequence>
<feature type="compositionally biased region" description="Low complexity" evidence="1">
    <location>
        <begin position="60"/>
        <end position="78"/>
    </location>
</feature>
<feature type="compositionally biased region" description="Basic and acidic residues" evidence="1">
    <location>
        <begin position="38"/>
        <end position="54"/>
    </location>
</feature>
<dbReference type="AlphaFoldDB" id="F0UAC1"/>
<evidence type="ECO:0000313" key="2">
    <source>
        <dbReference type="EMBL" id="EGC43683.1"/>
    </source>
</evidence>
<proteinExistence type="predicted"/>
<reference evidence="3" key="1">
    <citation type="submission" date="2008-07" db="EMBL/GenBank/DDBJ databases">
        <title>Annotation of Ajellomyces capsulatus strain H88.</title>
        <authorList>
            <person name="Champion M."/>
            <person name="Cuomo C."/>
            <person name="Ma L.-J."/>
            <person name="Henn M.R."/>
            <person name="Sil A."/>
            <person name="Goldman B."/>
            <person name="Young S.K."/>
            <person name="Kodira C.D."/>
            <person name="Zeng Q."/>
            <person name="Koehrsen M."/>
            <person name="Alvarado L."/>
            <person name="Berlin A."/>
            <person name="Borenstein D."/>
            <person name="Chen Z."/>
            <person name="Engels R."/>
            <person name="Freedman E."/>
            <person name="Gellesch M."/>
            <person name="Goldberg J."/>
            <person name="Griggs A."/>
            <person name="Gujja S."/>
            <person name="Heiman D."/>
            <person name="Hepburn T."/>
            <person name="Howarth C."/>
            <person name="Jen D."/>
            <person name="Larson L."/>
            <person name="Lewis B."/>
            <person name="Mehta T."/>
            <person name="Park D."/>
            <person name="Pearson M."/>
            <person name="Roberts A."/>
            <person name="Saif S."/>
            <person name="Shea T."/>
            <person name="Shenoy N."/>
            <person name="Sisk P."/>
            <person name="Stolte C."/>
            <person name="Sykes S."/>
            <person name="Walk T."/>
            <person name="White J."/>
            <person name="Yandava C."/>
            <person name="Klein B."/>
            <person name="McEwen J.G."/>
            <person name="Puccia R."/>
            <person name="Goldman G.H."/>
            <person name="Felipe M.S."/>
            <person name="Nino-Vega G."/>
            <person name="San-Blas G."/>
            <person name="Taylor J."/>
            <person name="Mendoza L."/>
            <person name="Galagan J."/>
            <person name="Nusbaum C."/>
            <person name="Birren B."/>
        </authorList>
    </citation>
    <scope>NUCLEOTIDE SEQUENCE [LARGE SCALE GENOMIC DNA]</scope>
    <source>
        <strain evidence="3">H88</strain>
    </source>
</reference>
<protein>
    <submittedName>
        <fullName evidence="2">Predicted protein</fullName>
    </submittedName>
</protein>
<dbReference type="Proteomes" id="UP000008142">
    <property type="component" value="Unassembled WGS sequence"/>
</dbReference>
<evidence type="ECO:0000256" key="1">
    <source>
        <dbReference type="SAM" id="MobiDB-lite"/>
    </source>
</evidence>
<organism evidence="3">
    <name type="scientific">Ajellomyces capsulatus (strain H88)</name>
    <name type="common">Darling's disease fungus</name>
    <name type="synonym">Histoplasma capsulatum</name>
    <dbReference type="NCBI Taxonomy" id="544711"/>
    <lineage>
        <taxon>Eukaryota</taxon>
        <taxon>Fungi</taxon>
        <taxon>Dikarya</taxon>
        <taxon>Ascomycota</taxon>
        <taxon>Pezizomycotina</taxon>
        <taxon>Eurotiomycetes</taxon>
        <taxon>Eurotiomycetidae</taxon>
        <taxon>Onygenales</taxon>
        <taxon>Ajellomycetaceae</taxon>
        <taxon>Histoplasma</taxon>
    </lineage>
</organism>
<evidence type="ECO:0000313" key="3">
    <source>
        <dbReference type="Proteomes" id="UP000008142"/>
    </source>
</evidence>
<accession>F0UAC1</accession>
<feature type="region of interest" description="Disordered" evidence="1">
    <location>
        <begin position="38"/>
        <end position="105"/>
    </location>
</feature>
<gene>
    <name evidence="2" type="ORF">HCEG_02898</name>
</gene>
<dbReference type="HOGENOM" id="CLU_2235782_0_0_1"/>